<reference evidence="1 2" key="1">
    <citation type="submission" date="2017-06" db="EMBL/GenBank/DDBJ databases">
        <authorList>
            <person name="Kim H.J."/>
            <person name="Triplett B.A."/>
        </authorList>
    </citation>
    <scope>NUCLEOTIDE SEQUENCE [LARGE SCALE GENOMIC DNA]</scope>
    <source>
        <strain evidence="1 2">CGMCC 4.1858</strain>
    </source>
</reference>
<keyword evidence="2" id="KW-1185">Reference proteome</keyword>
<accession>A0A239CNI3</accession>
<dbReference type="AlphaFoldDB" id="A0A239CNI3"/>
<proteinExistence type="predicted"/>
<evidence type="ECO:0000313" key="2">
    <source>
        <dbReference type="Proteomes" id="UP000198280"/>
    </source>
</evidence>
<sequence length="137" mass="14858">MHTPADHLELARIESDGSVLHRLAHCTYPFVWQALAANPHTEPGTLTELSAARDSAWNDNKLLCLLAGHPRADNAVLRAVHAAVAAKLAEGERPYAAVLTLAGRTEIEAEEVRRLGALRGASSRLRSGLDRRLGIRD</sequence>
<organism evidence="1 2">
    <name type="scientific">Actinacidiphila glaucinigra</name>
    <dbReference type="NCBI Taxonomy" id="235986"/>
    <lineage>
        <taxon>Bacteria</taxon>
        <taxon>Bacillati</taxon>
        <taxon>Actinomycetota</taxon>
        <taxon>Actinomycetes</taxon>
        <taxon>Kitasatosporales</taxon>
        <taxon>Streptomycetaceae</taxon>
        <taxon>Actinacidiphila</taxon>
    </lineage>
</organism>
<dbReference type="EMBL" id="FZOF01000004">
    <property type="protein sequence ID" value="SNS20903.1"/>
    <property type="molecule type" value="Genomic_DNA"/>
</dbReference>
<name>A0A239CNI3_9ACTN</name>
<protein>
    <submittedName>
        <fullName evidence="1">Uncharacterized protein</fullName>
    </submittedName>
</protein>
<evidence type="ECO:0000313" key="1">
    <source>
        <dbReference type="EMBL" id="SNS20903.1"/>
    </source>
</evidence>
<dbReference type="RefSeq" id="WP_089223225.1">
    <property type="nucleotide sequence ID" value="NZ_FZOF01000004.1"/>
</dbReference>
<dbReference type="OrthoDB" id="3873987at2"/>
<dbReference type="Proteomes" id="UP000198280">
    <property type="component" value="Unassembled WGS sequence"/>
</dbReference>
<gene>
    <name evidence="1" type="ORF">SAMN05216252_10495</name>
</gene>